<feature type="transmembrane region" description="Helical" evidence="1">
    <location>
        <begin position="69"/>
        <end position="97"/>
    </location>
</feature>
<feature type="transmembrane region" description="Helical" evidence="1">
    <location>
        <begin position="109"/>
        <end position="128"/>
    </location>
</feature>
<gene>
    <name evidence="2" type="ORF">SR900_05290</name>
</gene>
<evidence type="ECO:0000313" key="3">
    <source>
        <dbReference type="Proteomes" id="UP001324185"/>
    </source>
</evidence>
<evidence type="ECO:0000313" key="2">
    <source>
        <dbReference type="EMBL" id="WQG86302.1"/>
    </source>
</evidence>
<dbReference type="EMBL" id="CP140158">
    <property type="protein sequence ID" value="WQG86302.1"/>
    <property type="molecule type" value="Genomic_DNA"/>
</dbReference>
<reference evidence="2 3" key="1">
    <citation type="submission" date="2023-11" db="EMBL/GenBank/DDBJ databases">
        <title>MicrobeMod: A computational toolkit for identifying prokaryotic methylation and restriction-modification with nanopore sequencing.</title>
        <authorList>
            <person name="Crits-Christoph A."/>
            <person name="Kang S.C."/>
            <person name="Lee H."/>
            <person name="Ostrov N."/>
        </authorList>
    </citation>
    <scope>NUCLEOTIDE SEQUENCE [LARGE SCALE GENOMIC DNA]</scope>
    <source>
        <strain evidence="2 3">DSMZ 16071</strain>
    </source>
</reference>
<evidence type="ECO:0000256" key="1">
    <source>
        <dbReference type="SAM" id="Phobius"/>
    </source>
</evidence>
<protein>
    <submittedName>
        <fullName evidence="2">Uncharacterized protein</fullName>
    </submittedName>
</protein>
<accession>A0ABZ0X6S1</accession>
<keyword evidence="1" id="KW-0472">Membrane</keyword>
<dbReference type="Proteomes" id="UP001324185">
    <property type="component" value="Chromosome"/>
</dbReference>
<feature type="transmembrane region" description="Helical" evidence="1">
    <location>
        <begin position="20"/>
        <end position="38"/>
    </location>
</feature>
<keyword evidence="1" id="KW-1133">Transmembrane helix</keyword>
<organism evidence="2 3">
    <name type="scientific">Kangiella aquimarina</name>
    <dbReference type="NCBI Taxonomy" id="261965"/>
    <lineage>
        <taxon>Bacteria</taxon>
        <taxon>Pseudomonadati</taxon>
        <taxon>Pseudomonadota</taxon>
        <taxon>Gammaproteobacteria</taxon>
        <taxon>Kangiellales</taxon>
        <taxon>Kangiellaceae</taxon>
        <taxon>Kangiella</taxon>
    </lineage>
</organism>
<keyword evidence="3" id="KW-1185">Reference proteome</keyword>
<keyword evidence="1" id="KW-0812">Transmembrane</keyword>
<feature type="transmembrane region" description="Helical" evidence="1">
    <location>
        <begin position="44"/>
        <end position="62"/>
    </location>
</feature>
<proteinExistence type="predicted"/>
<dbReference type="RefSeq" id="WP_018624339.1">
    <property type="nucleotide sequence ID" value="NZ_CP140158.1"/>
</dbReference>
<name>A0ABZ0X6S1_9GAMM</name>
<sequence>MNIFVIIRAIDEGLSKRQGLVIAILAVILSVYLVISAPESKQPKLLYILTGFCILVFVACLVEGRAKKFLGSVMALIFLALATFIMVNVFFSLIFFYETKPYTVPKIEAIISIAISLAIAIPSIKYIFAAQFGLKGIDNQQDENTKKT</sequence>